<dbReference type="OrthoDB" id="6723810at2759"/>
<reference evidence="2" key="1">
    <citation type="submission" date="2022-01" db="EMBL/GenBank/DDBJ databases">
        <authorList>
            <person name="King R."/>
        </authorList>
    </citation>
    <scope>NUCLEOTIDE SEQUENCE</scope>
</reference>
<feature type="region of interest" description="Disordered" evidence="1">
    <location>
        <begin position="233"/>
        <end position="285"/>
    </location>
</feature>
<name>A0A9P0D8Y1_9CUCU</name>
<feature type="compositionally biased region" description="Polar residues" evidence="1">
    <location>
        <begin position="661"/>
        <end position="670"/>
    </location>
</feature>
<feature type="region of interest" description="Disordered" evidence="1">
    <location>
        <begin position="531"/>
        <end position="571"/>
    </location>
</feature>
<feature type="region of interest" description="Disordered" evidence="1">
    <location>
        <begin position="346"/>
        <end position="385"/>
    </location>
</feature>
<feature type="compositionally biased region" description="Basic and acidic residues" evidence="1">
    <location>
        <begin position="371"/>
        <end position="385"/>
    </location>
</feature>
<feature type="region of interest" description="Disordered" evidence="1">
    <location>
        <begin position="713"/>
        <end position="742"/>
    </location>
</feature>
<keyword evidence="3" id="KW-1185">Reference proteome</keyword>
<feature type="region of interest" description="Disordered" evidence="1">
    <location>
        <begin position="783"/>
        <end position="829"/>
    </location>
</feature>
<accession>A0A9P0D8Y1</accession>
<feature type="region of interest" description="Disordered" evidence="1">
    <location>
        <begin position="632"/>
        <end position="670"/>
    </location>
</feature>
<sequence length="1329" mass="153884">MDTVLEQNTVEFNHQEKINDNTLNQNDSGCETSTTKSIEETLTTSTNTIENIDTLVIRKDPQTNRKLINKSAYAKLHRSLSPTRSSQLDLLKSKYEKSDNDTDITKSDTENPETKLELIRQKSKLPLPVPRSKIKSEIIIPSPSQKISDKKHRHSLMLDKKTTKKKDENSNEVFRKSSSSSGEFITIVRRSESIETVDKFEKELDLFTMDKKPKDKKRASSFRKIFSGKIFHKEKKKKEESEKRNAQSDNLQNENNFSRQSPHRNSLGSNVPKPLSQDRRIPPPNIDMQEIERRYAKMHVKEFNNIKQNFENHNSADEPDDIPTLTPGPMSFSKISNINKFIDSSSLASDSEKDSSSRTFTDQESPYKSIRFADTRRDTPPRAQELRQTQDVRLVNPKALIPINSERPLPNPYQNATTKPVISPKPQILSPKPKMQQFDFNEKKPANNFDNKIFQPILDETYGTVFDNVDRNRNSSSKVPQKPPRSPSLEATKLRMPPNRDIGPMSPRMRSPIPQHHVSTEKLIATELLRTSRSPTPTKKKINQLSSSHQRLESIDYPESNHTNEYVRNPIVKSKPPISRIIVDQRGSQLSPNYENQPPISRIPNQRNGQLSPTYDSRINQYPGIQNASLQRNSYESQNNQSSPNLRMPETVRNSPLPPSYDNTLQRNSQLSSNYDNRIYQSSLVGSQERLMGNSLLRSPTPTNLQNAELTMIKPQGSGSSTPVDLRIPPTSQTPSPQKEEMRRNVEAYYWKEIKKLKEQENRDFQYYQMQLMPFGYAEDPINYRRSRSSSPSSQRNGRRSLSLPRESKSQLTNVEVSDNHQRFQPAPIPEGRAVVNYPNAIYYQQNFRRNAPERRTIDTVPRSNGNAIYRPIFKRGSLTTPVREFAEDQQQKKVSFNGGKQRDAWPTRNGYTQSPPQRRLDSIRPESLDDDVFLPNQQTTKLIVDGKEIYGYTNRPYDNHAQRQQDPHYQNANFYKQIQQEPIYSSQSKQVEGSRIPVGMTRYNSIQLAEPIYGQNQRLSRRMSFDNSQRYVPKQVNYSMPRRQIYIKDDVYGYFGGYVPNEQQQMQQQMQQQLQQQQGVVYSSKQNIADPTYSWQVKQGSVRDKVCDMYGQIHDRDSPSLNIRKSGVMLGQLQQNSQSQLPPNQNFVRNSRLTASANDMYRRYQNVEPRYPSHVVYERHQVQNDRPPSRPLPPVPTDKNVYYRQNTDSRQGFSDVQKTSSLGKNQKRGIFGKSRQTSTLNISNEYTSGERPILLEQLQLLRRQQELEMSKWQRQRNQCNSPVDKKYQRHPLETKSTEQLSNSDLKKIVLLEELKLIRLKIKLESDFK</sequence>
<evidence type="ECO:0000313" key="2">
    <source>
        <dbReference type="EMBL" id="CAH1113756.1"/>
    </source>
</evidence>
<organism evidence="2 3">
    <name type="scientific">Psylliodes chrysocephalus</name>
    <dbReference type="NCBI Taxonomy" id="3402493"/>
    <lineage>
        <taxon>Eukaryota</taxon>
        <taxon>Metazoa</taxon>
        <taxon>Ecdysozoa</taxon>
        <taxon>Arthropoda</taxon>
        <taxon>Hexapoda</taxon>
        <taxon>Insecta</taxon>
        <taxon>Pterygota</taxon>
        <taxon>Neoptera</taxon>
        <taxon>Endopterygota</taxon>
        <taxon>Coleoptera</taxon>
        <taxon>Polyphaga</taxon>
        <taxon>Cucujiformia</taxon>
        <taxon>Chrysomeloidea</taxon>
        <taxon>Chrysomelidae</taxon>
        <taxon>Galerucinae</taxon>
        <taxon>Alticini</taxon>
        <taxon>Psylliodes</taxon>
    </lineage>
</organism>
<feature type="compositionally biased region" description="Polar residues" evidence="1">
    <location>
        <begin position="247"/>
        <end position="269"/>
    </location>
</feature>
<feature type="region of interest" description="Disordered" evidence="1">
    <location>
        <begin position="1209"/>
        <end position="1236"/>
    </location>
</feature>
<feature type="compositionally biased region" description="Basic and acidic residues" evidence="1">
    <location>
        <begin position="1284"/>
        <end position="1297"/>
    </location>
</feature>
<feature type="region of interest" description="Disordered" evidence="1">
    <location>
        <begin position="403"/>
        <end position="425"/>
    </location>
</feature>
<feature type="compositionally biased region" description="Polar residues" evidence="1">
    <location>
        <begin position="632"/>
        <end position="645"/>
    </location>
</feature>
<evidence type="ECO:0000256" key="1">
    <source>
        <dbReference type="SAM" id="MobiDB-lite"/>
    </source>
</evidence>
<feature type="compositionally biased region" description="Basic and acidic residues" evidence="1">
    <location>
        <begin position="237"/>
        <end position="246"/>
    </location>
</feature>
<feature type="compositionally biased region" description="Polar residues" evidence="1">
    <location>
        <begin position="1209"/>
        <end position="1225"/>
    </location>
</feature>
<feature type="compositionally biased region" description="Polar residues" evidence="1">
    <location>
        <begin position="531"/>
        <end position="549"/>
    </location>
</feature>
<dbReference type="Proteomes" id="UP001153636">
    <property type="component" value="Chromosome 7"/>
</dbReference>
<feature type="region of interest" description="Disordered" evidence="1">
    <location>
        <begin position="93"/>
        <end position="113"/>
    </location>
</feature>
<feature type="region of interest" description="Disordered" evidence="1">
    <location>
        <begin position="588"/>
        <end position="620"/>
    </location>
</feature>
<proteinExistence type="predicted"/>
<evidence type="ECO:0000313" key="3">
    <source>
        <dbReference type="Proteomes" id="UP001153636"/>
    </source>
</evidence>
<feature type="region of interest" description="Disordered" evidence="1">
    <location>
        <begin position="311"/>
        <end position="330"/>
    </location>
</feature>
<feature type="region of interest" description="Disordered" evidence="1">
    <location>
        <begin position="888"/>
        <end position="923"/>
    </location>
</feature>
<gene>
    <name evidence="2" type="ORF">PSYICH_LOCUS13726</name>
</gene>
<feature type="region of interest" description="Disordered" evidence="1">
    <location>
        <begin position="1274"/>
        <end position="1299"/>
    </location>
</feature>
<feature type="region of interest" description="Disordered" evidence="1">
    <location>
        <begin position="468"/>
        <end position="506"/>
    </location>
</feature>
<dbReference type="EMBL" id="OV651819">
    <property type="protein sequence ID" value="CAH1113756.1"/>
    <property type="molecule type" value="Genomic_DNA"/>
</dbReference>
<protein>
    <submittedName>
        <fullName evidence="2">Uncharacterized protein</fullName>
    </submittedName>
</protein>